<protein>
    <recommendedName>
        <fullName evidence="3">Apea-like HEPN domain-containing protein</fullName>
    </recommendedName>
</protein>
<dbReference type="EMBL" id="PVSN01000030">
    <property type="protein sequence ID" value="TGE73184.1"/>
    <property type="molecule type" value="Genomic_DNA"/>
</dbReference>
<organism evidence="1 2">
    <name type="scientific">Weissella confusa</name>
    <name type="common">Lactobacillus confusus</name>
    <dbReference type="NCBI Taxonomy" id="1583"/>
    <lineage>
        <taxon>Bacteria</taxon>
        <taxon>Bacillati</taxon>
        <taxon>Bacillota</taxon>
        <taxon>Bacilli</taxon>
        <taxon>Lactobacillales</taxon>
        <taxon>Lactobacillaceae</taxon>
        <taxon>Weissella</taxon>
    </lineage>
</organism>
<accession>A0A4Z0S438</accession>
<name>A0A4Z0S438_WEICO</name>
<evidence type="ECO:0008006" key="3">
    <source>
        <dbReference type="Google" id="ProtNLM"/>
    </source>
</evidence>
<sequence>MLGHMNPVSALKALVQIKEYNIQNLNDATLSLMVNDVLFTLKNKQSMFSELQAAKRRVFLELNIVYSTRNNQIHGSGKTLSRTDDAFLLAIKYLNQVIDYLLKVYDDSDDLPIDVAMERGAERTDMVYEILKNHESLTINDLKYMLN</sequence>
<gene>
    <name evidence="1" type="ORF">C6P11_04825</name>
</gene>
<proteinExistence type="predicted"/>
<dbReference type="Proteomes" id="UP000297646">
    <property type="component" value="Unassembled WGS sequence"/>
</dbReference>
<dbReference type="AlphaFoldDB" id="A0A4Z0S438"/>
<evidence type="ECO:0000313" key="2">
    <source>
        <dbReference type="Proteomes" id="UP000297646"/>
    </source>
</evidence>
<reference evidence="1 2" key="1">
    <citation type="submission" date="2018-03" db="EMBL/GenBank/DDBJ databases">
        <title>Genome sequencing of Weissella confusa isolates.</title>
        <authorList>
            <person name="Kajala I."/>
            <person name="Baruah R."/>
            <person name="Bergsveinson J."/>
            <person name="Juvonen R."/>
            <person name="Ziola B."/>
        </authorList>
    </citation>
    <scope>NUCLEOTIDE SEQUENCE [LARGE SCALE GENOMIC DNA]</scope>
    <source>
        <strain evidence="1 2">VTT E-062653</strain>
    </source>
</reference>
<comment type="caution">
    <text evidence="1">The sequence shown here is derived from an EMBL/GenBank/DDBJ whole genome shotgun (WGS) entry which is preliminary data.</text>
</comment>
<evidence type="ECO:0000313" key="1">
    <source>
        <dbReference type="EMBL" id="TGE73184.1"/>
    </source>
</evidence>